<dbReference type="EMBL" id="GG681113">
    <property type="protein sequence ID" value="EER04989.1"/>
    <property type="molecule type" value="Genomic_DNA"/>
</dbReference>
<evidence type="ECO:0000313" key="1">
    <source>
        <dbReference type="EMBL" id="EER04989.1"/>
    </source>
</evidence>
<accession>C5LE49</accession>
<name>C5LE49_PERM5</name>
<evidence type="ECO:0000313" key="2">
    <source>
        <dbReference type="Proteomes" id="UP000007800"/>
    </source>
</evidence>
<dbReference type="InParanoid" id="C5LE49"/>
<dbReference type="AlphaFoldDB" id="C5LE49"/>
<dbReference type="RefSeq" id="XP_002773173.1">
    <property type="nucleotide sequence ID" value="XM_002773127.1"/>
</dbReference>
<dbReference type="GeneID" id="9050519"/>
<organism evidence="2">
    <name type="scientific">Perkinsus marinus (strain ATCC 50983 / TXsc)</name>
    <dbReference type="NCBI Taxonomy" id="423536"/>
    <lineage>
        <taxon>Eukaryota</taxon>
        <taxon>Sar</taxon>
        <taxon>Alveolata</taxon>
        <taxon>Perkinsozoa</taxon>
        <taxon>Perkinsea</taxon>
        <taxon>Perkinsida</taxon>
        <taxon>Perkinsidae</taxon>
        <taxon>Perkinsus</taxon>
    </lineage>
</organism>
<sequence>MQWSGIHKNNYAAEESDYIYSYSNTGHTARTATEGIWQGGCLIEMDVLSYAVWLALTGEKGPGFDSWSEH</sequence>
<keyword evidence="2" id="KW-1185">Reference proteome</keyword>
<gene>
    <name evidence="1" type="ORF">Pmar_PMAR023129</name>
</gene>
<dbReference type="Proteomes" id="UP000007800">
    <property type="component" value="Unassembled WGS sequence"/>
</dbReference>
<protein>
    <submittedName>
        <fullName evidence="1">Uncharacterized protein</fullName>
    </submittedName>
</protein>
<proteinExistence type="predicted"/>
<reference evidence="1 2" key="1">
    <citation type="submission" date="2008-07" db="EMBL/GenBank/DDBJ databases">
        <authorList>
            <person name="El-Sayed N."/>
            <person name="Caler E."/>
            <person name="Inman J."/>
            <person name="Amedeo P."/>
            <person name="Hass B."/>
            <person name="Wortman J."/>
        </authorList>
    </citation>
    <scope>NUCLEOTIDE SEQUENCE [LARGE SCALE GENOMIC DNA]</scope>
    <source>
        <strain evidence="2">ATCC 50983 / TXsc</strain>
    </source>
</reference>